<accession>A0AAV0YVP4</accession>
<reference evidence="2 3" key="1">
    <citation type="submission" date="2023-01" db="EMBL/GenBank/DDBJ databases">
        <authorList>
            <person name="Kreplak J."/>
        </authorList>
    </citation>
    <scope>NUCLEOTIDE SEQUENCE [LARGE SCALE GENOMIC DNA]</scope>
</reference>
<dbReference type="EMBL" id="OX451736">
    <property type="protein sequence ID" value="CAI8589552.1"/>
    <property type="molecule type" value="Genomic_DNA"/>
</dbReference>
<evidence type="ECO:0000313" key="2">
    <source>
        <dbReference type="EMBL" id="CAI8589552.1"/>
    </source>
</evidence>
<evidence type="ECO:0000256" key="1">
    <source>
        <dbReference type="SAM" id="MobiDB-lite"/>
    </source>
</evidence>
<sequence length="101" mass="11380">MEKGVRVEGLCPFTLSNRIGAAPSSSVASTFQRNWNLKSSKLHGSRIQRHLIVFPHHPLPQLMTMMMEDQRKVKAEDEDGSEGERVPPKLKRFSGAAWHGE</sequence>
<dbReference type="AlphaFoldDB" id="A0AAV0YVP4"/>
<proteinExistence type="predicted"/>
<evidence type="ECO:0000313" key="3">
    <source>
        <dbReference type="Proteomes" id="UP001157006"/>
    </source>
</evidence>
<keyword evidence="3" id="KW-1185">Reference proteome</keyword>
<organism evidence="2 3">
    <name type="scientific">Vicia faba</name>
    <name type="common">Broad bean</name>
    <name type="synonym">Faba vulgaris</name>
    <dbReference type="NCBI Taxonomy" id="3906"/>
    <lineage>
        <taxon>Eukaryota</taxon>
        <taxon>Viridiplantae</taxon>
        <taxon>Streptophyta</taxon>
        <taxon>Embryophyta</taxon>
        <taxon>Tracheophyta</taxon>
        <taxon>Spermatophyta</taxon>
        <taxon>Magnoliopsida</taxon>
        <taxon>eudicotyledons</taxon>
        <taxon>Gunneridae</taxon>
        <taxon>Pentapetalae</taxon>
        <taxon>rosids</taxon>
        <taxon>fabids</taxon>
        <taxon>Fabales</taxon>
        <taxon>Fabaceae</taxon>
        <taxon>Papilionoideae</taxon>
        <taxon>50 kb inversion clade</taxon>
        <taxon>NPAAA clade</taxon>
        <taxon>Hologalegina</taxon>
        <taxon>IRL clade</taxon>
        <taxon>Fabeae</taxon>
        <taxon>Vicia</taxon>
    </lineage>
</organism>
<protein>
    <submittedName>
        <fullName evidence="2">Uncharacterized protein</fullName>
    </submittedName>
</protein>
<gene>
    <name evidence="2" type="ORF">VFH_I398040</name>
</gene>
<name>A0AAV0YVP4_VICFA</name>
<feature type="region of interest" description="Disordered" evidence="1">
    <location>
        <begin position="71"/>
        <end position="101"/>
    </location>
</feature>
<dbReference type="Proteomes" id="UP001157006">
    <property type="component" value="Chromosome 1L"/>
</dbReference>